<dbReference type="Proteomes" id="UP001138681">
    <property type="component" value="Unassembled WGS sequence"/>
</dbReference>
<evidence type="ECO:0000313" key="2">
    <source>
        <dbReference type="EMBL" id="MBV7258829.1"/>
    </source>
</evidence>
<comment type="caution">
    <text evidence="2">The sequence shown here is derived from an EMBL/GenBank/DDBJ whole genome shotgun (WGS) entry which is preliminary data.</text>
</comment>
<keyword evidence="1" id="KW-0732">Signal</keyword>
<evidence type="ECO:0000313" key="3">
    <source>
        <dbReference type="Proteomes" id="UP001138681"/>
    </source>
</evidence>
<gene>
    <name evidence="2" type="ORF">KCG46_04455</name>
</gene>
<accession>A0A9X1F363</accession>
<reference evidence="2" key="1">
    <citation type="submission" date="2021-04" db="EMBL/GenBank/DDBJ databases">
        <authorList>
            <person name="Pira H."/>
            <person name="Risdian C."/>
            <person name="Wink J."/>
        </authorList>
    </citation>
    <scope>NUCLEOTIDE SEQUENCE</scope>
    <source>
        <strain evidence="2">WH158</strain>
    </source>
</reference>
<organism evidence="2 3">
    <name type="scientific">Erythrobacter crassostreae</name>
    <dbReference type="NCBI Taxonomy" id="2828328"/>
    <lineage>
        <taxon>Bacteria</taxon>
        <taxon>Pseudomonadati</taxon>
        <taxon>Pseudomonadota</taxon>
        <taxon>Alphaproteobacteria</taxon>
        <taxon>Sphingomonadales</taxon>
        <taxon>Erythrobacteraceae</taxon>
        <taxon>Erythrobacter/Porphyrobacter group</taxon>
        <taxon>Erythrobacter</taxon>
    </lineage>
</organism>
<proteinExistence type="predicted"/>
<protein>
    <submittedName>
        <fullName evidence="2">Uncharacterized protein</fullName>
    </submittedName>
</protein>
<keyword evidence="3" id="KW-1185">Reference proteome</keyword>
<evidence type="ECO:0000256" key="1">
    <source>
        <dbReference type="SAM" id="SignalP"/>
    </source>
</evidence>
<dbReference type="EMBL" id="JAGSPC010000001">
    <property type="protein sequence ID" value="MBV7258829.1"/>
    <property type="molecule type" value="Genomic_DNA"/>
</dbReference>
<dbReference type="RefSeq" id="WP_218404099.1">
    <property type="nucleotide sequence ID" value="NZ_JAGSPC010000001.1"/>
</dbReference>
<feature type="chain" id="PRO_5040994694" evidence="1">
    <location>
        <begin position="26"/>
        <end position="289"/>
    </location>
</feature>
<sequence>MTICKLTLALTAASIAFAPVSLAFAHEEQAPDAVSCDEAPMIGKFDPTRDLLIANYDSKPDVDDLQAVAGLGTMLADPAFACVRFIATAGAYGTQGGEFIPAAKLFNLAFGKNWVDAHGDRDAAVARLTKEARAALEAGGRVWITEAGQSDVSAAAIRGLREEMWGNVHLVQHSDWNEKTTSEADIYFVRRKVRYHRISDGNFAGNGTPSFATDEAYHWPALLNDPVIGPIWIEAKRLSDLHNPTAAYVNPAVSAGGLDFSDTVEPAYVFGYEGMAGVGDFVERFARRP</sequence>
<name>A0A9X1F363_9SPHN</name>
<dbReference type="AlphaFoldDB" id="A0A9X1F363"/>
<feature type="signal peptide" evidence="1">
    <location>
        <begin position="1"/>
        <end position="25"/>
    </location>
</feature>